<keyword evidence="6 12" id="KW-0479">Metal-binding</keyword>
<dbReference type="PANTHER" id="PTHR11076:SF33">
    <property type="entry name" value="DNA POLYMERASE KAPPA"/>
    <property type="match status" value="1"/>
</dbReference>
<dbReference type="InterPro" id="IPR050116">
    <property type="entry name" value="DNA_polymerase-Y"/>
</dbReference>
<evidence type="ECO:0000256" key="5">
    <source>
        <dbReference type="ARBA" id="ARBA00022705"/>
    </source>
</evidence>
<keyword evidence="2 12" id="KW-0515">Mutator protein</keyword>
<dbReference type="Gene3D" id="3.30.70.270">
    <property type="match status" value="1"/>
</dbReference>
<dbReference type="GO" id="GO:0006261">
    <property type="term" value="P:DNA-templated DNA replication"/>
    <property type="evidence" value="ECO:0007669"/>
    <property type="project" value="UniProtKB-UniRule"/>
</dbReference>
<dbReference type="GO" id="GO:0005829">
    <property type="term" value="C:cytosol"/>
    <property type="evidence" value="ECO:0007669"/>
    <property type="project" value="TreeGrafter"/>
</dbReference>
<evidence type="ECO:0000256" key="7">
    <source>
        <dbReference type="ARBA" id="ARBA00022763"/>
    </source>
</evidence>
<evidence type="ECO:0000256" key="12">
    <source>
        <dbReference type="HAMAP-Rule" id="MF_01113"/>
    </source>
</evidence>
<feature type="compositionally biased region" description="Basic and acidic residues" evidence="13">
    <location>
        <begin position="367"/>
        <end position="377"/>
    </location>
</feature>
<dbReference type="AlphaFoldDB" id="A0A7X0LJD2"/>
<evidence type="ECO:0000256" key="11">
    <source>
        <dbReference type="ARBA" id="ARBA00049244"/>
    </source>
</evidence>
<comment type="function">
    <text evidence="12">Poorly processive, error-prone DNA polymerase involved in untargeted mutagenesis. Copies undamaged DNA at stalled replication forks, which arise in vivo from mismatched or misaligned primer ends. These misaligned primers can be extended by PolIV. Exhibits no 3'-5' exonuclease (proofreading) activity. May be involved in translesional synthesis, in conjunction with the beta clamp from PolIII.</text>
</comment>
<evidence type="ECO:0000313" key="15">
    <source>
        <dbReference type="EMBL" id="MBB6428717.1"/>
    </source>
</evidence>
<keyword evidence="10 12" id="KW-0234">DNA repair</keyword>
<dbReference type="PANTHER" id="PTHR11076">
    <property type="entry name" value="DNA REPAIR POLYMERASE UMUC / TRANSFERASE FAMILY MEMBER"/>
    <property type="match status" value="1"/>
</dbReference>
<comment type="caution">
    <text evidence="15">The sequence shown here is derived from an EMBL/GenBank/DDBJ whole genome shotgun (WGS) entry which is preliminary data.</text>
</comment>
<dbReference type="GO" id="GO:0000287">
    <property type="term" value="F:magnesium ion binding"/>
    <property type="evidence" value="ECO:0007669"/>
    <property type="project" value="UniProtKB-UniRule"/>
</dbReference>
<evidence type="ECO:0000259" key="14">
    <source>
        <dbReference type="PROSITE" id="PS50173"/>
    </source>
</evidence>
<accession>A0A7X0LJD2</accession>
<evidence type="ECO:0000256" key="8">
    <source>
        <dbReference type="ARBA" id="ARBA00022842"/>
    </source>
</evidence>
<dbReference type="NCBIfam" id="NF002677">
    <property type="entry name" value="PRK02406.1"/>
    <property type="match status" value="1"/>
</dbReference>
<dbReference type="Pfam" id="PF11798">
    <property type="entry name" value="IMS_HHH"/>
    <property type="match status" value="1"/>
</dbReference>
<dbReference type="InterPro" id="IPR022880">
    <property type="entry name" value="DNApol_IV"/>
</dbReference>
<evidence type="ECO:0000256" key="13">
    <source>
        <dbReference type="SAM" id="MobiDB-lite"/>
    </source>
</evidence>
<evidence type="ECO:0000256" key="3">
    <source>
        <dbReference type="ARBA" id="ARBA00022679"/>
    </source>
</evidence>
<dbReference type="Pfam" id="PF11799">
    <property type="entry name" value="IMS_C"/>
    <property type="match status" value="1"/>
</dbReference>
<keyword evidence="12" id="KW-0963">Cytoplasm</keyword>
<comment type="similarity">
    <text evidence="1 12">Belongs to the DNA polymerase type-Y family.</text>
</comment>
<dbReference type="GO" id="GO:0003684">
    <property type="term" value="F:damaged DNA binding"/>
    <property type="evidence" value="ECO:0007669"/>
    <property type="project" value="InterPro"/>
</dbReference>
<reference evidence="15 16" key="1">
    <citation type="submission" date="2020-08" db="EMBL/GenBank/DDBJ databases">
        <title>Genomic Encyclopedia of Type Strains, Phase IV (KMG-IV): sequencing the most valuable type-strain genomes for metagenomic binning, comparative biology and taxonomic classification.</title>
        <authorList>
            <person name="Goeker M."/>
        </authorList>
    </citation>
    <scope>NUCLEOTIDE SEQUENCE [LARGE SCALE GENOMIC DNA]</scope>
    <source>
        <strain evidence="15 16">DSM 103725</strain>
    </source>
</reference>
<dbReference type="InterPro" id="IPR024728">
    <property type="entry name" value="PolY_HhH_motif"/>
</dbReference>
<name>A0A7X0LJD2_9BACT</name>
<dbReference type="CDD" id="cd03586">
    <property type="entry name" value="PolY_Pol_IV_kappa"/>
    <property type="match status" value="1"/>
</dbReference>
<dbReference type="FunFam" id="3.30.1490.100:FF:000004">
    <property type="entry name" value="DNA polymerase IV"/>
    <property type="match status" value="1"/>
</dbReference>
<evidence type="ECO:0000256" key="2">
    <source>
        <dbReference type="ARBA" id="ARBA00022457"/>
    </source>
</evidence>
<comment type="subunit">
    <text evidence="12">Monomer.</text>
</comment>
<dbReference type="InterPro" id="IPR017961">
    <property type="entry name" value="DNA_pol_Y-fam_little_finger"/>
</dbReference>
<evidence type="ECO:0000256" key="10">
    <source>
        <dbReference type="ARBA" id="ARBA00023204"/>
    </source>
</evidence>
<sequence>MADAVDNLSTPPPTRTIFHVDMDAFFAAIAMLDDPSLKGKAVLTGGTGPRGVVTTASYEARKYGCHSAMPMSRALRLCPHAICVKVPGERIRECSQAMFKVLDDFSPLVQPLSVDEAFLDMTGTDRLMGPPKQVAQNLKDQIFHATGGLIASVGVAPNKFLAKLASDLEKPDGLTVIPPTPEGIRAVLDPLPIGKIWGIGPATQRKLEQRGIKRVADLRRLTEDQLKQSFGDHAKRYYRLSRGLDDRPVTPDRVAKSIGHEQTFRENLADPEAVLNIMLDQSEQVGYRLRKHGFRTRGVTVKIRFGDFQTITRSTTFDSPTDLTETIYEQAKALFNAWAESGFRSVRLVGVSASPLTSDDEQSELFPDPHKQKQKKLDNALDQITAKFGKRTVHRGGGRD</sequence>
<keyword evidence="5 12" id="KW-0235">DNA replication</keyword>
<protein>
    <recommendedName>
        <fullName evidence="12">DNA polymerase IV</fullName>
        <shortName evidence="12">Pol IV</shortName>
        <ecNumber evidence="12">2.7.7.7</ecNumber>
    </recommendedName>
</protein>
<keyword evidence="4 12" id="KW-0548">Nucleotidyltransferase</keyword>
<feature type="site" description="Substrate discrimination" evidence="12">
    <location>
        <position position="26"/>
    </location>
</feature>
<evidence type="ECO:0000256" key="6">
    <source>
        <dbReference type="ARBA" id="ARBA00022723"/>
    </source>
</evidence>
<feature type="binding site" evidence="12">
    <location>
        <position position="115"/>
    </location>
    <ligand>
        <name>Mg(2+)</name>
        <dbReference type="ChEBI" id="CHEBI:18420"/>
    </ligand>
</feature>
<dbReference type="SUPFAM" id="SSF56672">
    <property type="entry name" value="DNA/RNA polymerases"/>
    <property type="match status" value="1"/>
</dbReference>
<dbReference type="GO" id="GO:0003887">
    <property type="term" value="F:DNA-directed DNA polymerase activity"/>
    <property type="evidence" value="ECO:0007669"/>
    <property type="project" value="UniProtKB-UniRule"/>
</dbReference>
<dbReference type="InterPro" id="IPR001126">
    <property type="entry name" value="UmuC"/>
</dbReference>
<dbReference type="Pfam" id="PF00817">
    <property type="entry name" value="IMS"/>
    <property type="match status" value="1"/>
</dbReference>
<evidence type="ECO:0000313" key="16">
    <source>
        <dbReference type="Proteomes" id="UP000541810"/>
    </source>
</evidence>
<keyword evidence="7 12" id="KW-0227">DNA damage</keyword>
<proteinExistence type="inferred from homology"/>
<dbReference type="GO" id="GO:0009432">
    <property type="term" value="P:SOS response"/>
    <property type="evidence" value="ECO:0007669"/>
    <property type="project" value="TreeGrafter"/>
</dbReference>
<comment type="subcellular location">
    <subcellularLocation>
        <location evidence="12">Cytoplasm</location>
    </subcellularLocation>
</comment>
<dbReference type="RefSeq" id="WP_184676103.1">
    <property type="nucleotide sequence ID" value="NZ_JACHGY010000001.1"/>
</dbReference>
<feature type="domain" description="UmuC" evidence="14">
    <location>
        <begin position="17"/>
        <end position="200"/>
    </location>
</feature>
<dbReference type="Proteomes" id="UP000541810">
    <property type="component" value="Unassembled WGS sequence"/>
</dbReference>
<keyword evidence="12" id="KW-0238">DNA-binding</keyword>
<dbReference type="PROSITE" id="PS50173">
    <property type="entry name" value="UMUC"/>
    <property type="match status" value="1"/>
</dbReference>
<evidence type="ECO:0000256" key="4">
    <source>
        <dbReference type="ARBA" id="ARBA00022695"/>
    </source>
</evidence>
<dbReference type="GO" id="GO:0006281">
    <property type="term" value="P:DNA repair"/>
    <property type="evidence" value="ECO:0007669"/>
    <property type="project" value="UniProtKB-UniRule"/>
</dbReference>
<evidence type="ECO:0000256" key="1">
    <source>
        <dbReference type="ARBA" id="ARBA00010945"/>
    </source>
</evidence>
<comment type="cofactor">
    <cofactor evidence="12">
        <name>Mg(2+)</name>
        <dbReference type="ChEBI" id="CHEBI:18420"/>
    </cofactor>
    <text evidence="12">Binds 2 magnesium ions per subunit.</text>
</comment>
<gene>
    <name evidence="12" type="primary">dinB</name>
    <name evidence="15" type="ORF">HNQ40_000523</name>
</gene>
<dbReference type="Gene3D" id="1.10.150.20">
    <property type="entry name" value="5' to 3' exonuclease, C-terminal subdomain"/>
    <property type="match status" value="1"/>
</dbReference>
<keyword evidence="9 12" id="KW-0239">DNA-directed DNA polymerase</keyword>
<keyword evidence="3 12" id="KW-0808">Transferase</keyword>
<dbReference type="InterPro" id="IPR036775">
    <property type="entry name" value="DNA_pol_Y-fam_lit_finger_sf"/>
</dbReference>
<feature type="binding site" evidence="12">
    <location>
        <position position="21"/>
    </location>
    <ligand>
        <name>Mg(2+)</name>
        <dbReference type="ChEBI" id="CHEBI:18420"/>
    </ligand>
</feature>
<evidence type="ECO:0000256" key="9">
    <source>
        <dbReference type="ARBA" id="ARBA00022932"/>
    </source>
</evidence>
<feature type="region of interest" description="Disordered" evidence="13">
    <location>
        <begin position="357"/>
        <end position="377"/>
    </location>
</feature>
<dbReference type="InterPro" id="IPR043128">
    <property type="entry name" value="Rev_trsase/Diguanyl_cyclase"/>
</dbReference>
<dbReference type="InterPro" id="IPR043502">
    <property type="entry name" value="DNA/RNA_pol_sf"/>
</dbReference>
<dbReference type="Gene3D" id="3.40.1170.60">
    <property type="match status" value="1"/>
</dbReference>
<keyword evidence="16" id="KW-1185">Reference proteome</keyword>
<dbReference type="GO" id="GO:0042276">
    <property type="term" value="P:error-prone translesion synthesis"/>
    <property type="evidence" value="ECO:0007669"/>
    <property type="project" value="TreeGrafter"/>
</dbReference>
<organism evidence="15 16">
    <name type="scientific">Algisphaera agarilytica</name>
    <dbReference type="NCBI Taxonomy" id="1385975"/>
    <lineage>
        <taxon>Bacteria</taxon>
        <taxon>Pseudomonadati</taxon>
        <taxon>Planctomycetota</taxon>
        <taxon>Phycisphaerae</taxon>
        <taxon>Phycisphaerales</taxon>
        <taxon>Phycisphaeraceae</taxon>
        <taxon>Algisphaera</taxon>
    </lineage>
</organism>
<dbReference type="SUPFAM" id="SSF100879">
    <property type="entry name" value="Lesion bypass DNA polymerase (Y-family), little finger domain"/>
    <property type="match status" value="1"/>
</dbReference>
<comment type="catalytic activity">
    <reaction evidence="11 12">
        <text>DNA(n) + a 2'-deoxyribonucleoside 5'-triphosphate = DNA(n+1) + diphosphate</text>
        <dbReference type="Rhea" id="RHEA:22508"/>
        <dbReference type="Rhea" id="RHEA-COMP:17339"/>
        <dbReference type="Rhea" id="RHEA-COMP:17340"/>
        <dbReference type="ChEBI" id="CHEBI:33019"/>
        <dbReference type="ChEBI" id="CHEBI:61560"/>
        <dbReference type="ChEBI" id="CHEBI:173112"/>
        <dbReference type="EC" id="2.7.7.7"/>
    </reaction>
</comment>
<dbReference type="Gene3D" id="3.30.1490.100">
    <property type="entry name" value="DNA polymerase, Y-family, little finger domain"/>
    <property type="match status" value="1"/>
</dbReference>
<dbReference type="EMBL" id="JACHGY010000001">
    <property type="protein sequence ID" value="MBB6428717.1"/>
    <property type="molecule type" value="Genomic_DNA"/>
</dbReference>
<dbReference type="EC" id="2.7.7.7" evidence="12"/>
<dbReference type="HAMAP" id="MF_01113">
    <property type="entry name" value="DNApol_IV"/>
    <property type="match status" value="1"/>
</dbReference>
<keyword evidence="8 12" id="KW-0460">Magnesium</keyword>
<feature type="active site" evidence="12">
    <location>
        <position position="116"/>
    </location>
</feature>